<comment type="catalytic activity">
    <reaction evidence="5">
        <text>O-phospho-L-tyrosyl-[protein] + H2O = L-tyrosyl-[protein] + phosphate</text>
        <dbReference type="Rhea" id="RHEA:10684"/>
        <dbReference type="Rhea" id="RHEA-COMP:10136"/>
        <dbReference type="Rhea" id="RHEA-COMP:20101"/>
        <dbReference type="ChEBI" id="CHEBI:15377"/>
        <dbReference type="ChEBI" id="CHEBI:43474"/>
        <dbReference type="ChEBI" id="CHEBI:46858"/>
        <dbReference type="ChEBI" id="CHEBI:61978"/>
        <dbReference type="EC" id="3.1.3.48"/>
    </reaction>
</comment>
<evidence type="ECO:0000256" key="5">
    <source>
        <dbReference type="ARBA" id="ARBA00051722"/>
    </source>
</evidence>
<keyword evidence="9" id="KW-1185">Reference proteome</keyword>
<proteinExistence type="inferred from homology"/>
<dbReference type="GO" id="GO:0004725">
    <property type="term" value="F:protein tyrosine phosphatase activity"/>
    <property type="evidence" value="ECO:0007669"/>
    <property type="project" value="UniProtKB-EC"/>
</dbReference>
<evidence type="ECO:0000256" key="1">
    <source>
        <dbReference type="ARBA" id="ARBA00011063"/>
    </source>
</evidence>
<dbReference type="SUPFAM" id="SSF52788">
    <property type="entry name" value="Phosphotyrosine protein phosphatases I"/>
    <property type="match status" value="1"/>
</dbReference>
<feature type="active site" description="Nucleophile" evidence="6">
    <location>
        <position position="8"/>
    </location>
</feature>
<name>A0A511X279_9BACI</name>
<evidence type="ECO:0000256" key="2">
    <source>
        <dbReference type="ARBA" id="ARBA00013064"/>
    </source>
</evidence>
<feature type="domain" description="Phosphotyrosine protein phosphatase I" evidence="7">
    <location>
        <begin position="2"/>
        <end position="148"/>
    </location>
</feature>
<organism evidence="8 9">
    <name type="scientific">Halolactibacillus alkaliphilus</name>
    <dbReference type="NCBI Taxonomy" id="442899"/>
    <lineage>
        <taxon>Bacteria</taxon>
        <taxon>Bacillati</taxon>
        <taxon>Bacillota</taxon>
        <taxon>Bacilli</taxon>
        <taxon>Bacillales</taxon>
        <taxon>Bacillaceae</taxon>
        <taxon>Halolactibacillus</taxon>
    </lineage>
</organism>
<evidence type="ECO:0000256" key="3">
    <source>
        <dbReference type="ARBA" id="ARBA00022801"/>
    </source>
</evidence>
<dbReference type="OrthoDB" id="9784339at2"/>
<protein>
    <recommendedName>
        <fullName evidence="2">protein-tyrosine-phosphatase</fullName>
        <ecNumber evidence="2">3.1.3.48</ecNumber>
    </recommendedName>
</protein>
<evidence type="ECO:0000313" key="8">
    <source>
        <dbReference type="EMBL" id="GEN57021.1"/>
    </source>
</evidence>
<dbReference type="Pfam" id="PF01451">
    <property type="entry name" value="LMWPc"/>
    <property type="match status" value="1"/>
</dbReference>
<dbReference type="Gene3D" id="3.40.50.2300">
    <property type="match status" value="1"/>
</dbReference>
<dbReference type="InterPro" id="IPR017867">
    <property type="entry name" value="Tyr_phospatase_low_mol_wt"/>
</dbReference>
<dbReference type="SMART" id="SM00226">
    <property type="entry name" value="LMWPc"/>
    <property type="match status" value="1"/>
</dbReference>
<accession>A0A511X279</accession>
<dbReference type="PANTHER" id="PTHR11717">
    <property type="entry name" value="LOW MOLECULAR WEIGHT PROTEIN TYROSINE PHOSPHATASE"/>
    <property type="match status" value="1"/>
</dbReference>
<dbReference type="CDD" id="cd16343">
    <property type="entry name" value="LMWPTP"/>
    <property type="match status" value="1"/>
</dbReference>
<dbReference type="InterPro" id="IPR050438">
    <property type="entry name" value="LMW_PTPase"/>
</dbReference>
<feature type="active site" evidence="6">
    <location>
        <position position="14"/>
    </location>
</feature>
<gene>
    <name evidence="8" type="primary">yfkJ</name>
    <name evidence="8" type="ORF">HAL01_14850</name>
</gene>
<sequence length="157" mass="18092">MIRVLFVCLGNICRSPMAEAYLRDLVSQKGLSERVMIDSAGIGHWHEGKPPYIGTRDKLDEVGISYEGMTARQIKLDDLDNFDFIVAMDHQNYQDILNLREEAPTAKVVRYMDVVDHELTEVPDPYHTGKFDETFDLIKLGAERLLERIMKESKEME</sequence>
<dbReference type="PANTHER" id="PTHR11717:SF7">
    <property type="entry name" value="LOW MOLECULAR WEIGHT PHOSPHOTYROSINE PROTEIN PHOSPHATASE"/>
    <property type="match status" value="1"/>
</dbReference>
<feature type="active site" description="Proton donor" evidence="6">
    <location>
        <position position="124"/>
    </location>
</feature>
<dbReference type="STRING" id="442899.SAMN05720591_11656"/>
<evidence type="ECO:0000313" key="9">
    <source>
        <dbReference type="Proteomes" id="UP000321400"/>
    </source>
</evidence>
<dbReference type="InterPro" id="IPR036196">
    <property type="entry name" value="Ptyr_pPase_sf"/>
</dbReference>
<keyword evidence="4" id="KW-0904">Protein phosphatase</keyword>
<evidence type="ECO:0000256" key="4">
    <source>
        <dbReference type="ARBA" id="ARBA00022912"/>
    </source>
</evidence>
<dbReference type="EMBL" id="BJYE01000016">
    <property type="protein sequence ID" value="GEN57021.1"/>
    <property type="molecule type" value="Genomic_DNA"/>
</dbReference>
<dbReference type="RefSeq" id="WP_089801993.1">
    <property type="nucleotide sequence ID" value="NZ_BJYE01000016.1"/>
</dbReference>
<comment type="similarity">
    <text evidence="1">Belongs to the low molecular weight phosphotyrosine protein phosphatase family.</text>
</comment>
<evidence type="ECO:0000256" key="6">
    <source>
        <dbReference type="PIRSR" id="PIRSR617867-1"/>
    </source>
</evidence>
<comment type="caution">
    <text evidence="8">The sequence shown here is derived from an EMBL/GenBank/DDBJ whole genome shotgun (WGS) entry which is preliminary data.</text>
</comment>
<reference evidence="8 9" key="1">
    <citation type="submission" date="2019-07" db="EMBL/GenBank/DDBJ databases">
        <title>Whole genome shotgun sequence of Halolactibacillus alkaliphilus NBRC 103919.</title>
        <authorList>
            <person name="Hosoyama A."/>
            <person name="Uohara A."/>
            <person name="Ohji S."/>
            <person name="Ichikawa N."/>
        </authorList>
    </citation>
    <scope>NUCLEOTIDE SEQUENCE [LARGE SCALE GENOMIC DNA]</scope>
    <source>
        <strain evidence="8 9">NBRC 103919</strain>
    </source>
</reference>
<dbReference type="InterPro" id="IPR023485">
    <property type="entry name" value="Ptyr_pPase"/>
</dbReference>
<dbReference type="Proteomes" id="UP000321400">
    <property type="component" value="Unassembled WGS sequence"/>
</dbReference>
<dbReference type="PRINTS" id="PR00719">
    <property type="entry name" value="LMWPTPASE"/>
</dbReference>
<evidence type="ECO:0000259" key="7">
    <source>
        <dbReference type="SMART" id="SM00226"/>
    </source>
</evidence>
<dbReference type="AlphaFoldDB" id="A0A511X279"/>
<dbReference type="EC" id="3.1.3.48" evidence="2"/>
<keyword evidence="3" id="KW-0378">Hydrolase</keyword>